<dbReference type="Proteomes" id="UP000789706">
    <property type="component" value="Unassembled WGS sequence"/>
</dbReference>
<keyword evidence="1" id="KW-0175">Coiled coil</keyword>
<dbReference type="Pfam" id="PF21787">
    <property type="entry name" value="TNP-like_RNaseH_N"/>
    <property type="match status" value="1"/>
</dbReference>
<feature type="coiled-coil region" evidence="1">
    <location>
        <begin position="1331"/>
        <end position="1358"/>
    </location>
</feature>
<keyword evidence="5" id="KW-1185">Reference proteome</keyword>
<evidence type="ECO:0000313" key="5">
    <source>
        <dbReference type="Proteomes" id="UP000789706"/>
    </source>
</evidence>
<name>A0A9N9AG12_9GLOM</name>
<dbReference type="EMBL" id="CAJVPK010000588">
    <property type="protein sequence ID" value="CAG8529500.1"/>
    <property type="molecule type" value="Genomic_DNA"/>
</dbReference>
<evidence type="ECO:0000259" key="3">
    <source>
        <dbReference type="Pfam" id="PF21788"/>
    </source>
</evidence>
<dbReference type="InterPro" id="IPR048366">
    <property type="entry name" value="TNP-like_GBD"/>
</dbReference>
<dbReference type="OrthoDB" id="2429640at2759"/>
<dbReference type="Pfam" id="PF21788">
    <property type="entry name" value="TNP-like_GBD"/>
    <property type="match status" value="1"/>
</dbReference>
<feature type="domain" description="Transposable element P transposase-like GTP-binding insertion" evidence="3">
    <location>
        <begin position="739"/>
        <end position="828"/>
    </location>
</feature>
<organism evidence="4 5">
    <name type="scientific">Diversispora eburnea</name>
    <dbReference type="NCBI Taxonomy" id="1213867"/>
    <lineage>
        <taxon>Eukaryota</taxon>
        <taxon>Fungi</taxon>
        <taxon>Fungi incertae sedis</taxon>
        <taxon>Mucoromycota</taxon>
        <taxon>Glomeromycotina</taxon>
        <taxon>Glomeromycetes</taxon>
        <taxon>Diversisporales</taxon>
        <taxon>Diversisporaceae</taxon>
        <taxon>Diversispora</taxon>
    </lineage>
</organism>
<comment type="caution">
    <text evidence="4">The sequence shown here is derived from an EMBL/GenBank/DDBJ whole genome shotgun (WGS) entry which is preliminary data.</text>
</comment>
<gene>
    <name evidence="4" type="ORF">DEBURN_LOCUS6068</name>
</gene>
<protein>
    <submittedName>
        <fullName evidence="4">127_t:CDS:1</fullName>
    </submittedName>
</protein>
<accession>A0A9N9AG12</accession>
<evidence type="ECO:0000259" key="2">
    <source>
        <dbReference type="Pfam" id="PF21787"/>
    </source>
</evidence>
<dbReference type="InterPro" id="IPR048365">
    <property type="entry name" value="TNP-like_RNaseH_N"/>
</dbReference>
<evidence type="ECO:0000313" key="4">
    <source>
        <dbReference type="EMBL" id="CAG8529500.1"/>
    </source>
</evidence>
<sequence length="1438" mass="167544">MENNISLPLSKKQKKEEALQELLKIRPDLKGKKVYFFPTLNKYFEGILTYNTKEKRSQIYCMKKEQNFETFSQWINSLKNRGFFKGNKSAIATIFLEPNPTSPPIASILREPDYKLYWKKTNLVYNSDIFQAIQEKVLPGKEFSGITIQEINDGLEFCFPIKKQLSTKILRIFSKSGLHSYEIYIFNKIVKEIYLPFSTKAIKRTLDDIIKIINYVFSVNICCGQSTNDVTKIRGNQLVSNKKDHTPFALMENIGLSNEIYRRIDCTLIVKENFICENCSKLKKVIEQIQRRSLLGVTSKKTIHASKEILIEKINIQQRIIKKQNELISNLKDYLDKKIRNEENEVSNEIANVVYTVSKKVENKNIDISNYHPIFQELVRAQTGKSKGTKYHPMFIRWAISIYCKSGHAAYDTMKMIMRLPSISTLKNYINESEQNSGWQDKTASQLLSNLSINNIWGYGRIGLLWNQRKNCYVGYLDFENEMDEYQEFALQCKHEIESVTIENNSKLNYISTNQQKYNLATQVHQFIWHSITHNFSFPISYYGINNITPHNLNTLIFELAAKLECIGVHTLGSLCDGAGENRVHIKSFDWYASKWTNGDIVEVNFNKDKKSFHVAKIIDSNFKKTRFTVMSLENNEIINIERIFIRQPMLPKLEWKINDLCEFKNPKDNQWYLGKIVDSNSLDLIVEIPGIIERWKVFSQCSNNFLRPIYNNQEISTCHKTINPITGEDWFFISDPTHVFKKLRNNLSKSHTAEKNTREIMFNGKEISWKHIKGVYDHTSKHATAKATKLTKRHIWLTSWSKMRVDLAEHTLSKEVEDALASIEELKEISEGTRSLNDERLYTLKEIRDWFICGDKQKSGSKAWISAQCQFDLILSINGFIGMLEFLLKKYPGSIIQPKRISQDMLEGLFGTIRELGGDSSTHTLKSYGHSLNKYQITSLFSAEVKSVNYGSANCIGSGVSTLARRDYRDNKRKFLDEKENSCFYQKHHIRLAQLSPFSYKIFDDLLSDNLIMGKIGISLELYNENINHENFKVSQLQKERHDLIEDIIYHNSIDELLRKWKDIITKMACEAIPKRIGVQWLTNWSSQLEININNYQCSGIWYQDFLTTINLNGSSSQRLVAFLLLQKVIKLTFSKNTMQNNLNNYHSADPNLIPNKIIILESAEASKFSYIVGWIIYKLIKSDYMMKSHPKFEAICTHFKVLSSEQIVYERDVRSQITNVIPGQDFLNFMYKLESLVLLLFEKHEELGPNILLYIHNSLLNNLLLLETFITIFDISSQILNTHDPTNIEKYEITEETKKFIYKQIISIYMRSRQKSWRRFNELIPEKGTSSLRENLKAMKKDTKKIENNLSSIKKSNIPKEPTFGLNQLQIWAHLESAEEEFSKIFLVSELQWLLWAFGDNSRNKRKKNLIPLILEHLKKGTSFSEEALMKEQIFM</sequence>
<proteinExistence type="predicted"/>
<feature type="domain" description="Transposable element P transposase-like RNase H" evidence="2">
    <location>
        <begin position="509"/>
        <end position="587"/>
    </location>
</feature>
<evidence type="ECO:0000256" key="1">
    <source>
        <dbReference type="SAM" id="Coils"/>
    </source>
</evidence>
<reference evidence="4" key="1">
    <citation type="submission" date="2021-06" db="EMBL/GenBank/DDBJ databases">
        <authorList>
            <person name="Kallberg Y."/>
            <person name="Tangrot J."/>
            <person name="Rosling A."/>
        </authorList>
    </citation>
    <scope>NUCLEOTIDE SEQUENCE</scope>
    <source>
        <strain evidence="4">AZ414A</strain>
    </source>
</reference>